<protein>
    <submittedName>
        <fullName evidence="1">Uncharacterized protein</fullName>
    </submittedName>
</protein>
<dbReference type="EMBL" id="MU006713">
    <property type="protein sequence ID" value="KAF2628579.1"/>
    <property type="molecule type" value="Genomic_DNA"/>
</dbReference>
<gene>
    <name evidence="1" type="ORF">BU25DRAFT_467306</name>
</gene>
<reference evidence="1" key="1">
    <citation type="journal article" date="2020" name="Stud. Mycol.">
        <title>101 Dothideomycetes genomes: a test case for predicting lifestyles and emergence of pathogens.</title>
        <authorList>
            <person name="Haridas S."/>
            <person name="Albert R."/>
            <person name="Binder M."/>
            <person name="Bloem J."/>
            <person name="Labutti K."/>
            <person name="Salamov A."/>
            <person name="Andreopoulos B."/>
            <person name="Baker S."/>
            <person name="Barry K."/>
            <person name="Bills G."/>
            <person name="Bluhm B."/>
            <person name="Cannon C."/>
            <person name="Castanera R."/>
            <person name="Culley D."/>
            <person name="Daum C."/>
            <person name="Ezra D."/>
            <person name="Gonzalez J."/>
            <person name="Henrissat B."/>
            <person name="Kuo A."/>
            <person name="Liang C."/>
            <person name="Lipzen A."/>
            <person name="Lutzoni F."/>
            <person name="Magnuson J."/>
            <person name="Mondo S."/>
            <person name="Nolan M."/>
            <person name="Ohm R."/>
            <person name="Pangilinan J."/>
            <person name="Park H.-J."/>
            <person name="Ramirez L."/>
            <person name="Alfaro M."/>
            <person name="Sun H."/>
            <person name="Tritt A."/>
            <person name="Yoshinaga Y."/>
            <person name="Zwiers L.-H."/>
            <person name="Turgeon B."/>
            <person name="Goodwin S."/>
            <person name="Spatafora J."/>
            <person name="Crous P."/>
            <person name="Grigoriev I."/>
        </authorList>
    </citation>
    <scope>NUCLEOTIDE SEQUENCE</scope>
    <source>
        <strain evidence="1">CBS 525.71</strain>
    </source>
</reference>
<comment type="caution">
    <text evidence="1">The sequence shown here is derived from an EMBL/GenBank/DDBJ whole genome shotgun (WGS) entry which is preliminary data.</text>
</comment>
<evidence type="ECO:0000313" key="1">
    <source>
        <dbReference type="EMBL" id="KAF2628579.1"/>
    </source>
</evidence>
<sequence>MVIFTIGTHSINSVILGWCASVCGQTREKKAAAVSIVMTVMVSSTIWTPYLWNPADEPRYACACFGCWVLYGYRGLCLGCEVCHSSSQQGFGAEW</sequence>
<keyword evidence="2" id="KW-1185">Reference proteome</keyword>
<name>A0ACB6S3G6_9PLEO</name>
<organism evidence="1 2">
    <name type="scientific">Macroventuria anomochaeta</name>
    <dbReference type="NCBI Taxonomy" id="301207"/>
    <lineage>
        <taxon>Eukaryota</taxon>
        <taxon>Fungi</taxon>
        <taxon>Dikarya</taxon>
        <taxon>Ascomycota</taxon>
        <taxon>Pezizomycotina</taxon>
        <taxon>Dothideomycetes</taxon>
        <taxon>Pleosporomycetidae</taxon>
        <taxon>Pleosporales</taxon>
        <taxon>Pleosporineae</taxon>
        <taxon>Didymellaceae</taxon>
        <taxon>Macroventuria</taxon>
    </lineage>
</organism>
<dbReference type="Proteomes" id="UP000799754">
    <property type="component" value="Unassembled WGS sequence"/>
</dbReference>
<evidence type="ECO:0000313" key="2">
    <source>
        <dbReference type="Proteomes" id="UP000799754"/>
    </source>
</evidence>
<proteinExistence type="predicted"/>
<accession>A0ACB6S3G6</accession>